<evidence type="ECO:0000313" key="2">
    <source>
        <dbReference type="Proteomes" id="UP000053681"/>
    </source>
</evidence>
<evidence type="ECO:0000313" key="1">
    <source>
        <dbReference type="EMBL" id="KSU88230.1"/>
    </source>
</evidence>
<organism evidence="1 2">
    <name type="scientific">Priestia veravalensis</name>
    <dbReference type="NCBI Taxonomy" id="1414648"/>
    <lineage>
        <taxon>Bacteria</taxon>
        <taxon>Bacillati</taxon>
        <taxon>Bacillota</taxon>
        <taxon>Bacilli</taxon>
        <taxon>Bacillales</taxon>
        <taxon>Bacillaceae</taxon>
        <taxon>Priestia</taxon>
    </lineage>
</organism>
<dbReference type="Gene3D" id="1.25.10.10">
    <property type="entry name" value="Leucine-rich Repeat Variant"/>
    <property type="match status" value="1"/>
</dbReference>
<protein>
    <recommendedName>
        <fullName evidence="3">HEAT repeat domain-containing protein</fullName>
    </recommendedName>
</protein>
<sequence length="181" mass="21015">MNESMSSHFKNLEAADKALQYEAFQEILNATSEPVDWAYEVWEELMRWLGDADNRKRARGAQILAGLAKSDQEKRILTDFGSLWKVTKDEKFVTARHALQAIWKVGLAGDGQKELVLKHLVDRFHTCEGEKNATLIRFDIIQGLRNLYDETNDEKLKQQALKLVEIETDAKYQKKYLKVWK</sequence>
<dbReference type="Proteomes" id="UP000053681">
    <property type="component" value="Unassembled WGS sequence"/>
</dbReference>
<name>A0A0V8JMJ1_9BACI</name>
<dbReference type="RefSeq" id="WP_062686706.1">
    <property type="nucleotide sequence ID" value="NZ_KQ758642.1"/>
</dbReference>
<reference evidence="1 2" key="1">
    <citation type="submission" date="2015-11" db="EMBL/GenBank/DDBJ databases">
        <title>Bacillus caseinolyticus sp nov.</title>
        <authorList>
            <person name="Dastager S.G."/>
            <person name="Mawlankar R."/>
        </authorList>
    </citation>
    <scope>NUCLEOTIDE SEQUENCE [LARGE SCALE GENOMIC DNA]</scope>
    <source>
        <strain evidence="1 2">SGD-V-76</strain>
    </source>
</reference>
<evidence type="ECO:0008006" key="3">
    <source>
        <dbReference type="Google" id="ProtNLM"/>
    </source>
</evidence>
<accession>A0A0V8JMJ1</accession>
<keyword evidence="2" id="KW-1185">Reference proteome</keyword>
<dbReference type="InterPro" id="IPR011989">
    <property type="entry name" value="ARM-like"/>
</dbReference>
<dbReference type="SUPFAM" id="SSF48371">
    <property type="entry name" value="ARM repeat"/>
    <property type="match status" value="1"/>
</dbReference>
<gene>
    <name evidence="1" type="ORF">AS180_08740</name>
</gene>
<dbReference type="InterPro" id="IPR016024">
    <property type="entry name" value="ARM-type_fold"/>
</dbReference>
<comment type="caution">
    <text evidence="1">The sequence shown here is derived from an EMBL/GenBank/DDBJ whole genome shotgun (WGS) entry which is preliminary data.</text>
</comment>
<dbReference type="AlphaFoldDB" id="A0A0V8JMJ1"/>
<proteinExistence type="predicted"/>
<dbReference type="EMBL" id="LNQP01000026">
    <property type="protein sequence ID" value="KSU88230.1"/>
    <property type="molecule type" value="Genomic_DNA"/>
</dbReference>